<evidence type="ECO:0000313" key="1">
    <source>
        <dbReference type="EMBL" id="KAH7945700.1"/>
    </source>
</evidence>
<accession>A0ACB8CLH9</accession>
<sequence>MSSCASIGIDNLAAYPALRRVIGYWSGLASGPLTFLCTSLNDLSPATSAVPLFPLRASRVPAMQAKVMIPVFVAFVVAVAGVSAVTADEFLVCPLVDDKGVNATLLPNVYNCSTFYLCSQGVPELIECPHALHFNRKLNVCDFPWRAACVELPLPEPELPTTEAPPATERIIITQVVKEIIKPVDDQAPSS</sequence>
<reference evidence="1" key="1">
    <citation type="submission" date="2020-05" db="EMBL/GenBank/DDBJ databases">
        <title>Large-scale comparative analyses of tick genomes elucidate their genetic diversity and vector capacities.</title>
        <authorList>
            <person name="Jia N."/>
            <person name="Wang J."/>
            <person name="Shi W."/>
            <person name="Du L."/>
            <person name="Sun Y."/>
            <person name="Zhan W."/>
            <person name="Jiang J."/>
            <person name="Wang Q."/>
            <person name="Zhang B."/>
            <person name="Ji P."/>
            <person name="Sakyi L.B."/>
            <person name="Cui X."/>
            <person name="Yuan T."/>
            <person name="Jiang B."/>
            <person name="Yang W."/>
            <person name="Lam T.T.-Y."/>
            <person name="Chang Q."/>
            <person name="Ding S."/>
            <person name="Wang X."/>
            <person name="Zhu J."/>
            <person name="Ruan X."/>
            <person name="Zhao L."/>
            <person name="Wei J."/>
            <person name="Que T."/>
            <person name="Du C."/>
            <person name="Cheng J."/>
            <person name="Dai P."/>
            <person name="Han X."/>
            <person name="Huang E."/>
            <person name="Gao Y."/>
            <person name="Liu J."/>
            <person name="Shao H."/>
            <person name="Ye R."/>
            <person name="Li L."/>
            <person name="Wei W."/>
            <person name="Wang X."/>
            <person name="Wang C."/>
            <person name="Yang T."/>
            <person name="Huo Q."/>
            <person name="Li W."/>
            <person name="Guo W."/>
            <person name="Chen H."/>
            <person name="Zhou L."/>
            <person name="Ni X."/>
            <person name="Tian J."/>
            <person name="Zhou Y."/>
            <person name="Sheng Y."/>
            <person name="Liu T."/>
            <person name="Pan Y."/>
            <person name="Xia L."/>
            <person name="Li J."/>
            <person name="Zhao F."/>
            <person name="Cao W."/>
        </authorList>
    </citation>
    <scope>NUCLEOTIDE SEQUENCE</scope>
    <source>
        <strain evidence="1">Dsil-2018</strain>
    </source>
</reference>
<dbReference type="Proteomes" id="UP000821865">
    <property type="component" value="Chromosome 6"/>
</dbReference>
<comment type="caution">
    <text evidence="1">The sequence shown here is derived from an EMBL/GenBank/DDBJ whole genome shotgun (WGS) entry which is preliminary data.</text>
</comment>
<protein>
    <submittedName>
        <fullName evidence="1">Uncharacterized protein</fullName>
    </submittedName>
</protein>
<evidence type="ECO:0000313" key="2">
    <source>
        <dbReference type="Proteomes" id="UP000821865"/>
    </source>
</evidence>
<organism evidence="1 2">
    <name type="scientific">Dermacentor silvarum</name>
    <name type="common">Tick</name>
    <dbReference type="NCBI Taxonomy" id="543639"/>
    <lineage>
        <taxon>Eukaryota</taxon>
        <taxon>Metazoa</taxon>
        <taxon>Ecdysozoa</taxon>
        <taxon>Arthropoda</taxon>
        <taxon>Chelicerata</taxon>
        <taxon>Arachnida</taxon>
        <taxon>Acari</taxon>
        <taxon>Parasitiformes</taxon>
        <taxon>Ixodida</taxon>
        <taxon>Ixodoidea</taxon>
        <taxon>Ixodidae</taxon>
        <taxon>Rhipicephalinae</taxon>
        <taxon>Dermacentor</taxon>
    </lineage>
</organism>
<name>A0ACB8CLH9_DERSI</name>
<gene>
    <name evidence="1" type="ORF">HPB49_014326</name>
</gene>
<dbReference type="EMBL" id="CM023475">
    <property type="protein sequence ID" value="KAH7945700.1"/>
    <property type="molecule type" value="Genomic_DNA"/>
</dbReference>
<keyword evidence="2" id="KW-1185">Reference proteome</keyword>
<proteinExistence type="predicted"/>